<reference evidence="2" key="1">
    <citation type="journal article" date="2023" name="G3 (Bethesda)">
        <title>Genome assembly and association tests identify interacting loci associated with vigor, precocity, and sex in interspecific pistachio rootstocks.</title>
        <authorList>
            <person name="Palmer W."/>
            <person name="Jacygrad E."/>
            <person name="Sagayaradj S."/>
            <person name="Cavanaugh K."/>
            <person name="Han R."/>
            <person name="Bertier L."/>
            <person name="Beede B."/>
            <person name="Kafkas S."/>
            <person name="Golino D."/>
            <person name="Preece J."/>
            <person name="Michelmore R."/>
        </authorList>
    </citation>
    <scope>NUCLEOTIDE SEQUENCE [LARGE SCALE GENOMIC DNA]</scope>
</reference>
<organism evidence="1 2">
    <name type="scientific">Pistacia integerrima</name>
    <dbReference type="NCBI Taxonomy" id="434235"/>
    <lineage>
        <taxon>Eukaryota</taxon>
        <taxon>Viridiplantae</taxon>
        <taxon>Streptophyta</taxon>
        <taxon>Embryophyta</taxon>
        <taxon>Tracheophyta</taxon>
        <taxon>Spermatophyta</taxon>
        <taxon>Magnoliopsida</taxon>
        <taxon>eudicotyledons</taxon>
        <taxon>Gunneridae</taxon>
        <taxon>Pentapetalae</taxon>
        <taxon>rosids</taxon>
        <taxon>malvids</taxon>
        <taxon>Sapindales</taxon>
        <taxon>Anacardiaceae</taxon>
        <taxon>Pistacia</taxon>
    </lineage>
</organism>
<name>A0ACC0X1K0_9ROSI</name>
<evidence type="ECO:0000313" key="1">
    <source>
        <dbReference type="EMBL" id="KAJ0008257.1"/>
    </source>
</evidence>
<comment type="caution">
    <text evidence="1">The sequence shown here is derived from an EMBL/GenBank/DDBJ whole genome shotgun (WGS) entry which is preliminary data.</text>
</comment>
<keyword evidence="2" id="KW-1185">Reference proteome</keyword>
<sequence>MTPSASLEAVCSVTRYPSSCFSSIASQAGAFNTTDPEMFFKLSLSVAINETSKLSEIPSKLKEKTDDAQVKDALTVCETVF</sequence>
<accession>A0ACC0X1K0</accession>
<proteinExistence type="predicted"/>
<dbReference type="Proteomes" id="UP001163603">
    <property type="component" value="Chromosome 15"/>
</dbReference>
<evidence type="ECO:0000313" key="2">
    <source>
        <dbReference type="Proteomes" id="UP001163603"/>
    </source>
</evidence>
<dbReference type="EMBL" id="CM047750">
    <property type="protein sequence ID" value="KAJ0008257.1"/>
    <property type="molecule type" value="Genomic_DNA"/>
</dbReference>
<gene>
    <name evidence="1" type="ORF">Pint_29453</name>
</gene>
<protein>
    <submittedName>
        <fullName evidence="1">Uncharacterized protein</fullName>
    </submittedName>
</protein>